<dbReference type="AlphaFoldDB" id="D9QQE6"/>
<dbReference type="OrthoDB" id="7348899at2"/>
<reference evidence="1 2" key="1">
    <citation type="journal article" date="2010" name="Stand. Genomic Sci.">
        <title>Complete genome sequence of Acetohalobium arabaticum type strain (Z-7288).</title>
        <authorList>
            <person name="Sikorski J."/>
            <person name="Lapidus A."/>
            <person name="Chertkov O."/>
            <person name="Lucas S."/>
            <person name="Copeland A."/>
            <person name="Glavina Del Rio T."/>
            <person name="Nolan M."/>
            <person name="Tice H."/>
            <person name="Cheng J.F."/>
            <person name="Han C."/>
            <person name="Brambilla E."/>
            <person name="Pitluck S."/>
            <person name="Liolios K."/>
            <person name="Ivanova N."/>
            <person name="Mavromatis K."/>
            <person name="Mikhailova N."/>
            <person name="Pati A."/>
            <person name="Bruce D."/>
            <person name="Detter C."/>
            <person name="Tapia R."/>
            <person name="Goodwin L."/>
            <person name="Chen A."/>
            <person name="Palaniappan K."/>
            <person name="Land M."/>
            <person name="Hauser L."/>
            <person name="Chang Y.J."/>
            <person name="Jeffries C.D."/>
            <person name="Rohde M."/>
            <person name="Goker M."/>
            <person name="Spring S."/>
            <person name="Woyke T."/>
            <person name="Bristow J."/>
            <person name="Eisen J.A."/>
            <person name="Markowitz V."/>
            <person name="Hugenholtz P."/>
            <person name="Kyrpides N.C."/>
            <person name="Klenk H.P."/>
        </authorList>
    </citation>
    <scope>NUCLEOTIDE SEQUENCE [LARGE SCALE GENOMIC DNA]</scope>
    <source>
        <strain evidence="2">ATCC 49924 / DSM 5501 / Z-7288</strain>
    </source>
</reference>
<dbReference type="EMBL" id="CP002105">
    <property type="protein sequence ID" value="ADL12737.1"/>
    <property type="molecule type" value="Genomic_DNA"/>
</dbReference>
<evidence type="ECO:0000313" key="2">
    <source>
        <dbReference type="Proteomes" id="UP000001661"/>
    </source>
</evidence>
<dbReference type="Proteomes" id="UP000001661">
    <property type="component" value="Chromosome"/>
</dbReference>
<dbReference type="KEGG" id="aar:Acear_1218"/>
<dbReference type="Pfam" id="PF03013">
    <property type="entry name" value="Pyr_excise"/>
    <property type="match status" value="1"/>
</dbReference>
<organism evidence="1 2">
    <name type="scientific">Acetohalobium arabaticum (strain ATCC 49924 / DSM 5501 / Z-7288)</name>
    <dbReference type="NCBI Taxonomy" id="574087"/>
    <lineage>
        <taxon>Bacteria</taxon>
        <taxon>Bacillati</taxon>
        <taxon>Bacillota</taxon>
        <taxon>Clostridia</taxon>
        <taxon>Halanaerobiales</taxon>
        <taxon>Halobacteroidaceae</taxon>
        <taxon>Acetohalobium</taxon>
    </lineage>
</organism>
<dbReference type="HOGENOM" id="CLU_095888_0_0_9"/>
<dbReference type="eggNOG" id="ENOG502ZC1E">
    <property type="taxonomic scope" value="Bacteria"/>
</dbReference>
<dbReference type="InterPro" id="IPR004260">
    <property type="entry name" value="Pyr-dimer_DNA_glycosylase"/>
</dbReference>
<dbReference type="RefSeq" id="WP_013278183.1">
    <property type="nucleotide sequence ID" value="NC_014378.1"/>
</dbReference>
<name>D9QQE6_ACEAZ</name>
<sequence>MNIFVLDENIQKCAKYHADKHVIKMILESAQLLCSAHWMTGNEAPYRLTHKNHPCSKWVRNSIENYRWLVRLGLALCKEYTYRYNRTHKTEEKLKWLRDNEPNLPDKEKTDFVLVMPDKYKCEDPVEAYRTYYRQEKEDIAAWKNRPIPDWFKID</sequence>
<gene>
    <name evidence="1" type="ordered locus">Acear_1218</name>
</gene>
<keyword evidence="2" id="KW-1185">Reference proteome</keyword>
<evidence type="ECO:0000313" key="1">
    <source>
        <dbReference type="EMBL" id="ADL12737.1"/>
    </source>
</evidence>
<accession>D9QQE6</accession>
<protein>
    <submittedName>
        <fullName evidence="1">Uncharacterized protein</fullName>
    </submittedName>
</protein>
<proteinExistence type="predicted"/>